<feature type="transmembrane region" description="Helical" evidence="6">
    <location>
        <begin position="20"/>
        <end position="42"/>
    </location>
</feature>
<dbReference type="Pfam" id="PF00528">
    <property type="entry name" value="BPD_transp_1"/>
    <property type="match status" value="1"/>
</dbReference>
<feature type="transmembrane region" description="Helical" evidence="6">
    <location>
        <begin position="136"/>
        <end position="163"/>
    </location>
</feature>
<organism evidence="8 9">
    <name type="scientific">Jatrophihabitans cynanchi</name>
    <dbReference type="NCBI Taxonomy" id="2944128"/>
    <lineage>
        <taxon>Bacteria</taxon>
        <taxon>Bacillati</taxon>
        <taxon>Actinomycetota</taxon>
        <taxon>Actinomycetes</taxon>
        <taxon>Jatrophihabitantales</taxon>
        <taxon>Jatrophihabitantaceae</taxon>
        <taxon>Jatrophihabitans</taxon>
    </lineage>
</organism>
<dbReference type="InterPro" id="IPR051204">
    <property type="entry name" value="ABC_transp_perm/SBD"/>
</dbReference>
<comment type="subcellular location">
    <subcellularLocation>
        <location evidence="6">Cell membrane</location>
        <topology evidence="6">Multi-pass membrane protein</topology>
    </subcellularLocation>
    <subcellularLocation>
        <location evidence="1">Membrane</location>
        <topology evidence="1">Multi-pass membrane protein</topology>
    </subcellularLocation>
</comment>
<dbReference type="EMBL" id="CP097463">
    <property type="protein sequence ID" value="WAX55398.1"/>
    <property type="molecule type" value="Genomic_DNA"/>
</dbReference>
<dbReference type="PANTHER" id="PTHR30177:SF4">
    <property type="entry name" value="OSMOPROTECTANT IMPORT PERMEASE PROTEIN OSMW"/>
    <property type="match status" value="1"/>
</dbReference>
<evidence type="ECO:0000256" key="3">
    <source>
        <dbReference type="ARBA" id="ARBA00022692"/>
    </source>
</evidence>
<dbReference type="SUPFAM" id="SSF161098">
    <property type="entry name" value="MetI-like"/>
    <property type="match status" value="1"/>
</dbReference>
<evidence type="ECO:0000313" key="9">
    <source>
        <dbReference type="Proteomes" id="UP001164693"/>
    </source>
</evidence>
<keyword evidence="2 6" id="KW-0813">Transport</keyword>
<comment type="similarity">
    <text evidence="6">Belongs to the binding-protein-dependent transport system permease family.</text>
</comment>
<feature type="transmembrane region" description="Helical" evidence="6">
    <location>
        <begin position="85"/>
        <end position="104"/>
    </location>
</feature>
<evidence type="ECO:0000259" key="7">
    <source>
        <dbReference type="PROSITE" id="PS50928"/>
    </source>
</evidence>
<reference evidence="8" key="1">
    <citation type="submission" date="2022-05" db="EMBL/GenBank/DDBJ databases">
        <title>Jatrophihabitans sp. SB3-54 whole genome sequence.</title>
        <authorList>
            <person name="Suh M.K."/>
            <person name="Eom M.K."/>
            <person name="Kim J.S."/>
            <person name="Kim H.S."/>
            <person name="Do H.E."/>
            <person name="Shin Y.K."/>
            <person name="Lee J.-S."/>
        </authorList>
    </citation>
    <scope>NUCLEOTIDE SEQUENCE</scope>
    <source>
        <strain evidence="8">SB3-54</strain>
    </source>
</reference>
<dbReference type="PROSITE" id="PS50928">
    <property type="entry name" value="ABC_TM1"/>
    <property type="match status" value="1"/>
</dbReference>
<feature type="domain" description="ABC transmembrane type-1" evidence="7">
    <location>
        <begin position="19"/>
        <end position="201"/>
    </location>
</feature>
<evidence type="ECO:0000256" key="5">
    <source>
        <dbReference type="ARBA" id="ARBA00023136"/>
    </source>
</evidence>
<dbReference type="InterPro" id="IPR035906">
    <property type="entry name" value="MetI-like_sf"/>
</dbReference>
<evidence type="ECO:0000256" key="1">
    <source>
        <dbReference type="ARBA" id="ARBA00004141"/>
    </source>
</evidence>
<keyword evidence="5 6" id="KW-0472">Membrane</keyword>
<feature type="transmembrane region" description="Helical" evidence="6">
    <location>
        <begin position="54"/>
        <end position="73"/>
    </location>
</feature>
<evidence type="ECO:0000256" key="2">
    <source>
        <dbReference type="ARBA" id="ARBA00022448"/>
    </source>
</evidence>
<dbReference type="PANTHER" id="PTHR30177">
    <property type="entry name" value="GLYCINE BETAINE/L-PROLINE TRANSPORT SYSTEM PERMEASE PROTEIN PROW"/>
    <property type="match status" value="1"/>
</dbReference>
<gene>
    <name evidence="8" type="ORF">M6B22_12665</name>
</gene>
<dbReference type="CDD" id="cd06261">
    <property type="entry name" value="TM_PBP2"/>
    <property type="match status" value="1"/>
</dbReference>
<dbReference type="InterPro" id="IPR000515">
    <property type="entry name" value="MetI-like"/>
</dbReference>
<dbReference type="Proteomes" id="UP001164693">
    <property type="component" value="Chromosome"/>
</dbReference>
<evidence type="ECO:0000256" key="4">
    <source>
        <dbReference type="ARBA" id="ARBA00022989"/>
    </source>
</evidence>
<dbReference type="Gene3D" id="1.10.3720.10">
    <property type="entry name" value="MetI-like"/>
    <property type="match status" value="1"/>
</dbReference>
<keyword evidence="9" id="KW-1185">Reference proteome</keyword>
<evidence type="ECO:0000256" key="6">
    <source>
        <dbReference type="RuleBase" id="RU363032"/>
    </source>
</evidence>
<keyword evidence="4 6" id="KW-1133">Transmembrane helix</keyword>
<accession>A0ABY7JST6</accession>
<sequence length="217" mass="23255">MSEIWDYFQHHRDDVLHWTWTTVWLAGLPLVVGLLIALPLGWLASKYRWTYPPLVSVAGILYTIPSLVLFIVLPGLIGTRILDTVNVAVALTVYTVALLVRVVADGLSSVSTDTLAAASAMGFTARQRVFGVQLPIAVPVIGAGLRVAAVSNVSLVSVASIIGIPQLGQLFIDGNNLNSLTPILLGLIMIVILALLFDVAILLGVRLLTPWQRATAT</sequence>
<keyword evidence="3 6" id="KW-0812">Transmembrane</keyword>
<proteinExistence type="inferred from homology"/>
<name>A0ABY7JST6_9ACTN</name>
<protein>
    <submittedName>
        <fullName evidence="8">ABC transporter permease</fullName>
    </submittedName>
</protein>
<evidence type="ECO:0000313" key="8">
    <source>
        <dbReference type="EMBL" id="WAX55398.1"/>
    </source>
</evidence>
<dbReference type="RefSeq" id="WP_269441907.1">
    <property type="nucleotide sequence ID" value="NZ_CP097463.1"/>
</dbReference>
<feature type="transmembrane region" description="Helical" evidence="6">
    <location>
        <begin position="183"/>
        <end position="205"/>
    </location>
</feature>